<dbReference type="GO" id="GO:0030295">
    <property type="term" value="F:protein kinase activator activity"/>
    <property type="evidence" value="ECO:0007669"/>
    <property type="project" value="TreeGrafter"/>
</dbReference>
<dbReference type="CDD" id="cd00082">
    <property type="entry name" value="HisKA"/>
    <property type="match status" value="1"/>
</dbReference>
<dbReference type="SUPFAM" id="SSF55874">
    <property type="entry name" value="ATPase domain of HSP90 chaperone/DNA topoisomerase II/histidine kinase"/>
    <property type="match status" value="1"/>
</dbReference>
<dbReference type="Gene3D" id="3.30.565.10">
    <property type="entry name" value="Histidine kinase-like ATPase, C-terminal domain"/>
    <property type="match status" value="1"/>
</dbReference>
<keyword evidence="7 14" id="KW-0418">Kinase</keyword>
<dbReference type="InterPro" id="IPR003661">
    <property type="entry name" value="HisK_dim/P_dom"/>
</dbReference>
<dbReference type="Gene3D" id="3.30.450.20">
    <property type="entry name" value="PAS domain"/>
    <property type="match status" value="1"/>
</dbReference>
<feature type="domain" description="HAMP" evidence="13">
    <location>
        <begin position="196"/>
        <end position="248"/>
    </location>
</feature>
<dbReference type="InterPro" id="IPR036890">
    <property type="entry name" value="HATPase_C_sf"/>
</dbReference>
<evidence type="ECO:0000256" key="10">
    <source>
        <dbReference type="ARBA" id="ARBA00023136"/>
    </source>
</evidence>
<dbReference type="InterPro" id="IPR036097">
    <property type="entry name" value="HisK_dim/P_sf"/>
</dbReference>
<name>A0A9D2SAD2_9FIRM</name>
<dbReference type="CDD" id="cd00075">
    <property type="entry name" value="HATPase"/>
    <property type="match status" value="1"/>
</dbReference>
<evidence type="ECO:0000256" key="5">
    <source>
        <dbReference type="ARBA" id="ARBA00022679"/>
    </source>
</evidence>
<dbReference type="GO" id="GO:0000156">
    <property type="term" value="F:phosphorelay response regulator activity"/>
    <property type="evidence" value="ECO:0007669"/>
    <property type="project" value="TreeGrafter"/>
</dbReference>
<dbReference type="SUPFAM" id="SSF158472">
    <property type="entry name" value="HAMP domain-like"/>
    <property type="match status" value="1"/>
</dbReference>
<keyword evidence="5" id="KW-0808">Transferase</keyword>
<evidence type="ECO:0000256" key="9">
    <source>
        <dbReference type="ARBA" id="ARBA00023012"/>
    </source>
</evidence>
<evidence type="ECO:0000256" key="1">
    <source>
        <dbReference type="ARBA" id="ARBA00000085"/>
    </source>
</evidence>
<dbReference type="Pfam" id="PF00672">
    <property type="entry name" value="HAMP"/>
    <property type="match status" value="1"/>
</dbReference>
<dbReference type="Gene3D" id="1.10.287.130">
    <property type="match status" value="1"/>
</dbReference>
<reference evidence="14" key="1">
    <citation type="journal article" date="2021" name="PeerJ">
        <title>Extensive microbial diversity within the chicken gut microbiome revealed by metagenomics and culture.</title>
        <authorList>
            <person name="Gilroy R."/>
            <person name="Ravi A."/>
            <person name="Getino M."/>
            <person name="Pursley I."/>
            <person name="Horton D.L."/>
            <person name="Alikhan N.F."/>
            <person name="Baker D."/>
            <person name="Gharbi K."/>
            <person name="Hall N."/>
            <person name="Watson M."/>
            <person name="Adriaenssens E.M."/>
            <person name="Foster-Nyarko E."/>
            <person name="Jarju S."/>
            <person name="Secka A."/>
            <person name="Antonio M."/>
            <person name="Oren A."/>
            <person name="Chaudhuri R.R."/>
            <person name="La Ragione R."/>
            <person name="Hildebrand F."/>
            <person name="Pallen M.J."/>
        </authorList>
    </citation>
    <scope>NUCLEOTIDE SEQUENCE</scope>
    <source>
        <strain evidence="14">CHK192-8294</strain>
    </source>
</reference>
<dbReference type="InterPro" id="IPR004358">
    <property type="entry name" value="Sig_transdc_His_kin-like_C"/>
</dbReference>
<dbReference type="SMART" id="SM00388">
    <property type="entry name" value="HisKA"/>
    <property type="match status" value="1"/>
</dbReference>
<evidence type="ECO:0000313" key="14">
    <source>
        <dbReference type="EMBL" id="HJB79401.1"/>
    </source>
</evidence>
<keyword evidence="11" id="KW-0812">Transmembrane</keyword>
<reference evidence="14" key="2">
    <citation type="submission" date="2021-04" db="EMBL/GenBank/DDBJ databases">
        <authorList>
            <person name="Gilroy R."/>
        </authorList>
    </citation>
    <scope>NUCLEOTIDE SEQUENCE</scope>
    <source>
        <strain evidence="14">CHK192-8294</strain>
    </source>
</reference>
<dbReference type="EMBL" id="DWXO01000003">
    <property type="protein sequence ID" value="HJB79401.1"/>
    <property type="molecule type" value="Genomic_DNA"/>
</dbReference>
<evidence type="ECO:0000313" key="15">
    <source>
        <dbReference type="Proteomes" id="UP000823921"/>
    </source>
</evidence>
<dbReference type="InterPro" id="IPR035965">
    <property type="entry name" value="PAS-like_dom_sf"/>
</dbReference>
<evidence type="ECO:0000256" key="3">
    <source>
        <dbReference type="ARBA" id="ARBA00012438"/>
    </source>
</evidence>
<keyword evidence="10 11" id="KW-0472">Membrane</keyword>
<evidence type="ECO:0000256" key="4">
    <source>
        <dbReference type="ARBA" id="ARBA00022553"/>
    </source>
</evidence>
<organism evidence="14 15">
    <name type="scientific">Candidatus Flavonifractor intestinigallinarum</name>
    <dbReference type="NCBI Taxonomy" id="2838586"/>
    <lineage>
        <taxon>Bacteria</taxon>
        <taxon>Bacillati</taxon>
        <taxon>Bacillota</taxon>
        <taxon>Clostridia</taxon>
        <taxon>Eubacteriales</taxon>
        <taxon>Oscillospiraceae</taxon>
        <taxon>Flavonifractor</taxon>
    </lineage>
</organism>
<dbReference type="InterPro" id="IPR005467">
    <property type="entry name" value="His_kinase_dom"/>
</dbReference>
<dbReference type="FunFam" id="3.30.565.10:FF:000006">
    <property type="entry name" value="Sensor histidine kinase WalK"/>
    <property type="match status" value="1"/>
</dbReference>
<comment type="subcellular location">
    <subcellularLocation>
        <location evidence="2">Membrane</location>
    </subcellularLocation>
</comment>
<dbReference type="SUPFAM" id="SSF55785">
    <property type="entry name" value="PYP-like sensor domain (PAS domain)"/>
    <property type="match status" value="1"/>
</dbReference>
<dbReference type="SMART" id="SM00387">
    <property type="entry name" value="HATPase_c"/>
    <property type="match status" value="1"/>
</dbReference>
<gene>
    <name evidence="14" type="ORF">H9712_00260</name>
</gene>
<dbReference type="FunFam" id="1.10.287.130:FF:000001">
    <property type="entry name" value="Two-component sensor histidine kinase"/>
    <property type="match status" value="1"/>
</dbReference>
<protein>
    <recommendedName>
        <fullName evidence="3">histidine kinase</fullName>
        <ecNumber evidence="3">2.7.13.3</ecNumber>
    </recommendedName>
</protein>
<dbReference type="InterPro" id="IPR003660">
    <property type="entry name" value="HAMP_dom"/>
</dbReference>
<keyword evidence="4" id="KW-0597">Phosphoprotein</keyword>
<dbReference type="PRINTS" id="PR00344">
    <property type="entry name" value="BCTRLSENSOR"/>
</dbReference>
<dbReference type="PROSITE" id="PS50109">
    <property type="entry name" value="HIS_KIN"/>
    <property type="match status" value="1"/>
</dbReference>
<evidence type="ECO:0000256" key="6">
    <source>
        <dbReference type="ARBA" id="ARBA00022741"/>
    </source>
</evidence>
<dbReference type="SMART" id="SM00304">
    <property type="entry name" value="HAMP"/>
    <property type="match status" value="1"/>
</dbReference>
<sequence>MFRSLHMKLMLIMTLLIILLMTVVGAFLINSVANYYTQDFYTQMSEAFADEVFWADLNTPTPGEQDGAASIAEILNAYNGTLGVDNRSRKYYVLDGKDGHWLAGSDEQDADQPLDMDSRNLMRVLAGEEKSDDSTPSASYMDVAVAVQRGDQRYIIYVRDDGTNAAALNSELITLIVEALVFGLVISVLLSFLLSKTLITPIERLTEGAERVANGDFSQKLEVASRDEIGILTGTFNDMARQLHHTLEEVENERNKLGTLFLHMTDGVVAFARDGAVIQSNPAAEELLGMAIPIGGSVSYNTLFSDIAPLQGVLAVQSPGYLDGKRTVGGKSLELLLTPFDQERLGGVLVVIHDVTEQHKTEEMRREFVANVSHELRTPLTNIRSYAETLVDNAGALPPDTEKNFLGVILNESDRMTHIVQDLLTLSRFDSGRSELKLAPFSFGQAVQDVYNAILMEAQRHGHQVELKLPPTLPDIVGDRERILQVMMNIVSNSIKYTPDGGHIRISAGQWPGKVWMEVADNGIGIPQADRGRIFERFYRVDKARSRESGGTGLGLSIAKEIIDRHEGTIELLDRPGPGLTVRITLLTEGPRHGKE</sequence>
<accession>A0A9D2SAD2</accession>
<comment type="catalytic activity">
    <reaction evidence="1">
        <text>ATP + protein L-histidine = ADP + protein N-phospho-L-histidine.</text>
        <dbReference type="EC" id="2.7.13.3"/>
    </reaction>
</comment>
<keyword evidence="6" id="KW-0547">Nucleotide-binding</keyword>
<dbReference type="Pfam" id="PF00512">
    <property type="entry name" value="HisKA"/>
    <property type="match status" value="1"/>
</dbReference>
<dbReference type="PROSITE" id="PS50885">
    <property type="entry name" value="HAMP"/>
    <property type="match status" value="1"/>
</dbReference>
<dbReference type="GO" id="GO:0005524">
    <property type="term" value="F:ATP binding"/>
    <property type="evidence" value="ECO:0007669"/>
    <property type="project" value="UniProtKB-KW"/>
</dbReference>
<evidence type="ECO:0000256" key="7">
    <source>
        <dbReference type="ARBA" id="ARBA00022777"/>
    </source>
</evidence>
<dbReference type="InterPro" id="IPR050351">
    <property type="entry name" value="BphY/WalK/GraS-like"/>
</dbReference>
<dbReference type="GO" id="GO:0000155">
    <property type="term" value="F:phosphorelay sensor kinase activity"/>
    <property type="evidence" value="ECO:0007669"/>
    <property type="project" value="InterPro"/>
</dbReference>
<comment type="caution">
    <text evidence="14">The sequence shown here is derived from an EMBL/GenBank/DDBJ whole genome shotgun (WGS) entry which is preliminary data.</text>
</comment>
<keyword evidence="11" id="KW-1133">Transmembrane helix</keyword>
<evidence type="ECO:0000256" key="8">
    <source>
        <dbReference type="ARBA" id="ARBA00022840"/>
    </source>
</evidence>
<dbReference type="Pfam" id="PF02518">
    <property type="entry name" value="HATPase_c"/>
    <property type="match status" value="1"/>
</dbReference>
<feature type="domain" description="Histidine kinase" evidence="12">
    <location>
        <begin position="371"/>
        <end position="590"/>
    </location>
</feature>
<proteinExistence type="predicted"/>
<evidence type="ECO:0000256" key="2">
    <source>
        <dbReference type="ARBA" id="ARBA00004370"/>
    </source>
</evidence>
<dbReference type="GO" id="GO:0016020">
    <property type="term" value="C:membrane"/>
    <property type="evidence" value="ECO:0007669"/>
    <property type="project" value="UniProtKB-SubCell"/>
</dbReference>
<evidence type="ECO:0000259" key="12">
    <source>
        <dbReference type="PROSITE" id="PS50109"/>
    </source>
</evidence>
<keyword evidence="8" id="KW-0067">ATP-binding</keyword>
<dbReference type="Proteomes" id="UP000823921">
    <property type="component" value="Unassembled WGS sequence"/>
</dbReference>
<keyword evidence="9" id="KW-0902">Two-component regulatory system</keyword>
<dbReference type="SUPFAM" id="SSF47384">
    <property type="entry name" value="Homodimeric domain of signal transducing histidine kinase"/>
    <property type="match status" value="1"/>
</dbReference>
<evidence type="ECO:0000259" key="13">
    <source>
        <dbReference type="PROSITE" id="PS50885"/>
    </source>
</evidence>
<dbReference type="Gene3D" id="6.10.340.10">
    <property type="match status" value="1"/>
</dbReference>
<dbReference type="AlphaFoldDB" id="A0A9D2SAD2"/>
<dbReference type="GO" id="GO:0007234">
    <property type="term" value="P:osmosensory signaling via phosphorelay pathway"/>
    <property type="evidence" value="ECO:0007669"/>
    <property type="project" value="TreeGrafter"/>
</dbReference>
<dbReference type="PANTHER" id="PTHR42878:SF7">
    <property type="entry name" value="SENSOR HISTIDINE KINASE GLRK"/>
    <property type="match status" value="1"/>
</dbReference>
<feature type="transmembrane region" description="Helical" evidence="11">
    <location>
        <begin position="172"/>
        <end position="194"/>
    </location>
</feature>
<dbReference type="InterPro" id="IPR003594">
    <property type="entry name" value="HATPase_dom"/>
</dbReference>
<dbReference type="EC" id="2.7.13.3" evidence="3"/>
<dbReference type="PANTHER" id="PTHR42878">
    <property type="entry name" value="TWO-COMPONENT HISTIDINE KINASE"/>
    <property type="match status" value="1"/>
</dbReference>
<dbReference type="CDD" id="cd06225">
    <property type="entry name" value="HAMP"/>
    <property type="match status" value="1"/>
</dbReference>
<evidence type="ECO:0000256" key="11">
    <source>
        <dbReference type="SAM" id="Phobius"/>
    </source>
</evidence>